<protein>
    <submittedName>
        <fullName evidence="6">Winged helix DNA-binding protein</fullName>
    </submittedName>
</protein>
<accession>A0A011SS28</accession>
<evidence type="ECO:0000313" key="8">
    <source>
        <dbReference type="Proteomes" id="UP000441102"/>
    </source>
</evidence>
<name>A0A011SS28_BRUAN</name>
<dbReference type="PANTHER" id="PTHR42756">
    <property type="entry name" value="TRANSCRIPTIONAL REGULATOR, MARR"/>
    <property type="match status" value="1"/>
</dbReference>
<dbReference type="Proteomes" id="UP000481876">
    <property type="component" value="Unassembled WGS sequence"/>
</dbReference>
<dbReference type="Pfam" id="PF12802">
    <property type="entry name" value="MarR_2"/>
    <property type="match status" value="1"/>
</dbReference>
<keyword evidence="1" id="KW-0805">Transcription regulation</keyword>
<evidence type="ECO:0000256" key="2">
    <source>
        <dbReference type="ARBA" id="ARBA00023125"/>
    </source>
</evidence>
<dbReference type="SMART" id="SM00347">
    <property type="entry name" value="HTH_MARR"/>
    <property type="match status" value="1"/>
</dbReference>
<dbReference type="GO" id="GO:0003700">
    <property type="term" value="F:DNA-binding transcription factor activity"/>
    <property type="evidence" value="ECO:0007669"/>
    <property type="project" value="InterPro"/>
</dbReference>
<dbReference type="AlphaFoldDB" id="A0A011SS28"/>
<feature type="domain" description="HTH marR-type" evidence="4">
    <location>
        <begin position="42"/>
        <end position="171"/>
    </location>
</feature>
<evidence type="ECO:0000313" key="5">
    <source>
        <dbReference type="EMBL" id="KAB2765797.1"/>
    </source>
</evidence>
<dbReference type="PROSITE" id="PS50995">
    <property type="entry name" value="HTH_MARR_2"/>
    <property type="match status" value="1"/>
</dbReference>
<organism evidence="6 8">
    <name type="scientific">Brucella anthropi</name>
    <name type="common">Ochrobactrum anthropi</name>
    <dbReference type="NCBI Taxonomy" id="529"/>
    <lineage>
        <taxon>Bacteria</taxon>
        <taxon>Pseudomonadati</taxon>
        <taxon>Pseudomonadota</taxon>
        <taxon>Alphaproteobacteria</taxon>
        <taxon>Hyphomicrobiales</taxon>
        <taxon>Brucellaceae</taxon>
        <taxon>Brucella/Ochrobactrum group</taxon>
        <taxon>Brucella</taxon>
    </lineage>
</organism>
<dbReference type="InterPro" id="IPR000835">
    <property type="entry name" value="HTH_MarR-typ"/>
</dbReference>
<reference evidence="7" key="3">
    <citation type="submission" date="2020-10" db="EMBL/GenBank/DDBJ databases">
        <title>Enrichment of novel Verrucomicrobia, Bacteroidetes and Krumholzibacteria in an oxygen-limited, methane- and iron-fed bioreactor inoculated with Bothnian Sea sediments.</title>
        <authorList>
            <person name="Martins P.D."/>
            <person name="de Jong A."/>
            <person name="Lenstra W.K."/>
            <person name="van Helmond N.A.G.M."/>
            <person name="Slomp C.P."/>
            <person name="Jetten M.S.M."/>
            <person name="Welte C.U."/>
            <person name="Rasigraf O."/>
        </authorList>
    </citation>
    <scope>NUCLEOTIDE SEQUENCE</scope>
    <source>
        <strain evidence="7">MAG47</strain>
    </source>
</reference>
<dbReference type="PANTHER" id="PTHR42756:SF1">
    <property type="entry name" value="TRANSCRIPTIONAL REPRESSOR OF EMRAB OPERON"/>
    <property type="match status" value="1"/>
</dbReference>
<reference evidence="8 9" key="1">
    <citation type="submission" date="2019-09" db="EMBL/GenBank/DDBJ databases">
        <title>Taxonomic organization of the family Brucellaceae based on a phylogenomic approach.</title>
        <authorList>
            <person name="Leclercq S."/>
            <person name="Cloeckaert A."/>
            <person name="Zygmunt M.S."/>
        </authorList>
    </citation>
    <scope>NUCLEOTIDE SEQUENCE [LARGE SCALE GENOMIC DNA]</scope>
    <source>
        <strain evidence="6 8">CCUG 34461</strain>
        <strain evidence="5 9">LMG 3313</strain>
    </source>
</reference>
<dbReference type="GO" id="GO:0003677">
    <property type="term" value="F:DNA binding"/>
    <property type="evidence" value="ECO:0007669"/>
    <property type="project" value="UniProtKB-KW"/>
</dbReference>
<keyword evidence="2 6" id="KW-0238">DNA-binding</keyword>
<evidence type="ECO:0000313" key="6">
    <source>
        <dbReference type="EMBL" id="KAB2789925.1"/>
    </source>
</evidence>
<evidence type="ECO:0000259" key="4">
    <source>
        <dbReference type="PROSITE" id="PS50995"/>
    </source>
</evidence>
<gene>
    <name evidence="5" type="ORF">F9L04_18630</name>
    <name evidence="6" type="ORF">F9L06_25590</name>
    <name evidence="7" type="ORF">IH622_05540</name>
</gene>
<evidence type="ECO:0000313" key="9">
    <source>
        <dbReference type="Proteomes" id="UP000481876"/>
    </source>
</evidence>
<keyword evidence="3" id="KW-0804">Transcription</keyword>
<dbReference type="GeneID" id="61315545"/>
<dbReference type="RefSeq" id="WP_010659311.1">
    <property type="nucleotide sequence ID" value="NZ_CP044971.1"/>
</dbReference>
<sequence length="192" mass="21814">MDDLLRTALYEGRAGREEPGLSSLSEGDPLYPKLWRNPCWLSFRLNYLALRFNNPVYGLIQQQLGLLRPEFVVLWSLYLSAELTLTEVVRSSGFPKNTLSRAVNKLDTLGMISRELDPIDQRRVALKLTEKGRLAVEAVEAKMMDHERMMLESLSPAERLNLSEILTKLVVASESWPQQLVADLEPIEGEDT</sequence>
<comment type="caution">
    <text evidence="6">The sequence shown here is derived from an EMBL/GenBank/DDBJ whole genome shotgun (WGS) entry which is preliminary data.</text>
</comment>
<proteinExistence type="predicted"/>
<dbReference type="Proteomes" id="UP000441102">
    <property type="component" value="Unassembled WGS sequence"/>
</dbReference>
<dbReference type="Proteomes" id="UP000642265">
    <property type="component" value="Unassembled WGS sequence"/>
</dbReference>
<evidence type="ECO:0000313" key="7">
    <source>
        <dbReference type="EMBL" id="MBE0560280.1"/>
    </source>
</evidence>
<evidence type="ECO:0000256" key="1">
    <source>
        <dbReference type="ARBA" id="ARBA00023015"/>
    </source>
</evidence>
<dbReference type="Gene3D" id="1.10.10.10">
    <property type="entry name" value="Winged helix-like DNA-binding domain superfamily/Winged helix DNA-binding domain"/>
    <property type="match status" value="1"/>
</dbReference>
<dbReference type="EMBL" id="WBWS01000020">
    <property type="protein sequence ID" value="KAB2765797.1"/>
    <property type="molecule type" value="Genomic_DNA"/>
</dbReference>
<dbReference type="EMBL" id="JACZKO010000016">
    <property type="protein sequence ID" value="MBE0560280.1"/>
    <property type="molecule type" value="Genomic_DNA"/>
</dbReference>
<dbReference type="PRINTS" id="PR00598">
    <property type="entry name" value="HTHMARR"/>
</dbReference>
<evidence type="ECO:0000256" key="3">
    <source>
        <dbReference type="ARBA" id="ARBA00023163"/>
    </source>
</evidence>
<dbReference type="InterPro" id="IPR036388">
    <property type="entry name" value="WH-like_DNA-bd_sf"/>
</dbReference>
<reference evidence="7" key="2">
    <citation type="submission" date="2020-09" db="EMBL/GenBank/DDBJ databases">
        <authorList>
            <person name="Dalcin Martins P."/>
        </authorList>
    </citation>
    <scope>NUCLEOTIDE SEQUENCE</scope>
    <source>
        <strain evidence="7">MAG47</strain>
    </source>
</reference>
<dbReference type="EMBL" id="WBWX01000021">
    <property type="protein sequence ID" value="KAB2789925.1"/>
    <property type="molecule type" value="Genomic_DNA"/>
</dbReference>
<dbReference type="SUPFAM" id="SSF46785">
    <property type="entry name" value="Winged helix' DNA-binding domain"/>
    <property type="match status" value="1"/>
</dbReference>
<dbReference type="InterPro" id="IPR036390">
    <property type="entry name" value="WH_DNA-bd_sf"/>
</dbReference>